<dbReference type="Proteomes" id="UP000077202">
    <property type="component" value="Unassembled WGS sequence"/>
</dbReference>
<feature type="region of interest" description="Disordered" evidence="1">
    <location>
        <begin position="64"/>
        <end position="104"/>
    </location>
</feature>
<protein>
    <submittedName>
        <fullName evidence="2">Uncharacterized protein</fullName>
    </submittedName>
</protein>
<evidence type="ECO:0000313" key="3">
    <source>
        <dbReference type="Proteomes" id="UP000077202"/>
    </source>
</evidence>
<proteinExistence type="predicted"/>
<feature type="region of interest" description="Disordered" evidence="1">
    <location>
        <begin position="294"/>
        <end position="325"/>
    </location>
</feature>
<evidence type="ECO:0000256" key="1">
    <source>
        <dbReference type="SAM" id="MobiDB-lite"/>
    </source>
</evidence>
<feature type="region of interest" description="Disordered" evidence="1">
    <location>
        <begin position="129"/>
        <end position="161"/>
    </location>
</feature>
<accession>A0A176WK28</accession>
<sequence length="564" mass="57396">MLMVNPVLDYLRWSSSSAAASCASPGNSSAVPLKVTSQAGVDSPPSGKTGQVYSSGAFGRPFISSSKTPSGSASVSSVAKSPPKQSTVSHTANAGAVSSASNGGVVTSPGTMPAFSSAVSQQVLSGAQPGAQQALGGGASSVPNSPAEVGQLGISSGTMTSFSPGAPKSSLMGGTFPSYTSVSAQAICMGPETIYPSLSQTVSAGSNISSYQQSSTNKKTVQSGLTGASNMSFSAGPGNPGPAVLMASFPSRVAAQSDRPAGLVMNYPTGASKPGPGGLSSLSFGVSQTGLTVYSPGGGQGSGPMAQSVQQQQGAGPSAGAGQLGAIDMNPEKVLLTRVHISGIANAKSESQARSGSTSGTGAGAGPLVETKSSALTQNVGGKQNRSMDGAGGSAEGLAGGVRLVWPNLVATQEQAVRAMNLIAGGNPFPRDWTPQMIQHAFAMSAGREDGSMQANVQKWAQEWVMGVAQQQAQQQVQLQAQQHAQLQAQQQAQLQAQQEAQVQVQQQAQQQAQMQTTPNKRSSRPKCRPNNKLRFKLSSRLKLKLSSRPRTKSSNRPKCKLRC</sequence>
<gene>
    <name evidence="2" type="ORF">AXG93_2852s1180</name>
</gene>
<evidence type="ECO:0000313" key="2">
    <source>
        <dbReference type="EMBL" id="OAE33399.1"/>
    </source>
</evidence>
<keyword evidence="3" id="KW-1185">Reference proteome</keyword>
<dbReference type="EMBL" id="LVLJ01000655">
    <property type="protein sequence ID" value="OAE33399.1"/>
    <property type="molecule type" value="Genomic_DNA"/>
</dbReference>
<name>A0A176WK28_MARPO</name>
<feature type="compositionally biased region" description="Low complexity" evidence="1">
    <location>
        <begin position="303"/>
        <end position="316"/>
    </location>
</feature>
<feature type="region of interest" description="Disordered" evidence="1">
    <location>
        <begin position="512"/>
        <end position="564"/>
    </location>
</feature>
<dbReference type="AlphaFoldDB" id="A0A176WK28"/>
<reference evidence="2" key="1">
    <citation type="submission" date="2016-03" db="EMBL/GenBank/DDBJ databases">
        <title>Mechanisms controlling the formation of the plant cell surface in tip-growing cells are functionally conserved among land plants.</title>
        <authorList>
            <person name="Honkanen S."/>
            <person name="Jones V.A."/>
            <person name="Morieri G."/>
            <person name="Champion C."/>
            <person name="Hetherington A.J."/>
            <person name="Kelly S."/>
            <person name="Saint-Marcoux D."/>
            <person name="Proust H."/>
            <person name="Prescott H."/>
            <person name="Dolan L."/>
        </authorList>
    </citation>
    <scope>NUCLEOTIDE SEQUENCE [LARGE SCALE GENOMIC DNA]</scope>
    <source>
        <tissue evidence="2">Whole gametophyte</tissue>
    </source>
</reference>
<organism evidence="2 3">
    <name type="scientific">Marchantia polymorpha subsp. ruderalis</name>
    <dbReference type="NCBI Taxonomy" id="1480154"/>
    <lineage>
        <taxon>Eukaryota</taxon>
        <taxon>Viridiplantae</taxon>
        <taxon>Streptophyta</taxon>
        <taxon>Embryophyta</taxon>
        <taxon>Marchantiophyta</taxon>
        <taxon>Marchantiopsida</taxon>
        <taxon>Marchantiidae</taxon>
        <taxon>Marchantiales</taxon>
        <taxon>Marchantiaceae</taxon>
        <taxon>Marchantia</taxon>
    </lineage>
</organism>
<feature type="region of interest" description="Disordered" evidence="1">
    <location>
        <begin position="347"/>
        <end position="368"/>
    </location>
</feature>
<comment type="caution">
    <text evidence="2">The sequence shown here is derived from an EMBL/GenBank/DDBJ whole genome shotgun (WGS) entry which is preliminary data.</text>
</comment>
<feature type="compositionally biased region" description="Basic residues" evidence="1">
    <location>
        <begin position="522"/>
        <end position="564"/>
    </location>
</feature>